<dbReference type="Proteomes" id="UP000593562">
    <property type="component" value="Unassembled WGS sequence"/>
</dbReference>
<dbReference type="NCBIfam" id="TIGR00756">
    <property type="entry name" value="PPR"/>
    <property type="match status" value="1"/>
</dbReference>
<dbReference type="InParanoid" id="A0A7J7DQG3"/>
<dbReference type="FunCoup" id="A0A7J7DQG3">
    <property type="interactions" value="2124"/>
</dbReference>
<gene>
    <name evidence="3" type="ORF">HS088_TW04G00600</name>
</gene>
<accession>A0A7J7DQG3</accession>
<dbReference type="PANTHER" id="PTHR47493:SF1">
    <property type="entry name" value="OS08G0520200 PROTEIN"/>
    <property type="match status" value="1"/>
</dbReference>
<keyword evidence="1" id="KW-0677">Repeat</keyword>
<name>A0A7J7DQG3_TRIWF</name>
<dbReference type="Pfam" id="PF01535">
    <property type="entry name" value="PPR"/>
    <property type="match status" value="3"/>
</dbReference>
<feature type="repeat" description="PPR" evidence="2">
    <location>
        <begin position="93"/>
        <end position="127"/>
    </location>
</feature>
<sequence length="427" mass="49245">MSCVALSIPKTPGLRKDVGAPLPIGSRRRRDVRLNKSLTTPEIFCQQKPESNVSGGDTFVDCSSLIQNLSRKRMPHLAQQLLLEVKSEGFLPNKNSLSALILCYADNGLLPQAQAVWDEMLNSSFVPNVRLVSQIFDAYGKMGCFDEINNIVDQLSLRYPNLLPKVYSLAISCYGKLGKLRLMEETLKKMVSRGFMVDSATGNDFIRYYSIFGSLAEMETAYHRLKGSRHLIEEEGIRAMSFAYIKERKFYELGEFLREVGLRRKNVGNLLWNLLLLSYAANFKMKSLQREFLSMLEAGFQPDRTTFNIRAVAFSKMSLFWDLHLCLEHMRCEKVVPDLVTYGCLVDAYLDKRKARNLDFVINKMNLDDPPLVLTDPFVFEVLGKGEFHLSAEAFMEFKRQRGWTYRELIAVYLKKQYRRDQIFWNY</sequence>
<dbReference type="InterPro" id="IPR011990">
    <property type="entry name" value="TPR-like_helical_dom_sf"/>
</dbReference>
<protein>
    <submittedName>
        <fullName evidence="3">Pentatricopeptide repeat-containing protein</fullName>
    </submittedName>
</protein>
<evidence type="ECO:0000313" key="3">
    <source>
        <dbReference type="EMBL" id="KAF5748642.1"/>
    </source>
</evidence>
<dbReference type="PROSITE" id="PS51375">
    <property type="entry name" value="PPR"/>
    <property type="match status" value="1"/>
</dbReference>
<evidence type="ECO:0000313" key="4">
    <source>
        <dbReference type="Proteomes" id="UP000593562"/>
    </source>
</evidence>
<evidence type="ECO:0000256" key="2">
    <source>
        <dbReference type="PROSITE-ProRule" id="PRU00708"/>
    </source>
</evidence>
<dbReference type="EMBL" id="JAAARO010000004">
    <property type="protein sequence ID" value="KAF5748642.1"/>
    <property type="molecule type" value="Genomic_DNA"/>
</dbReference>
<dbReference type="OrthoDB" id="762539at2759"/>
<organism evidence="3 4">
    <name type="scientific">Tripterygium wilfordii</name>
    <name type="common">Thunder God vine</name>
    <dbReference type="NCBI Taxonomy" id="458696"/>
    <lineage>
        <taxon>Eukaryota</taxon>
        <taxon>Viridiplantae</taxon>
        <taxon>Streptophyta</taxon>
        <taxon>Embryophyta</taxon>
        <taxon>Tracheophyta</taxon>
        <taxon>Spermatophyta</taxon>
        <taxon>Magnoliopsida</taxon>
        <taxon>eudicotyledons</taxon>
        <taxon>Gunneridae</taxon>
        <taxon>Pentapetalae</taxon>
        <taxon>rosids</taxon>
        <taxon>fabids</taxon>
        <taxon>Celastrales</taxon>
        <taxon>Celastraceae</taxon>
        <taxon>Tripterygium</taxon>
    </lineage>
</organism>
<dbReference type="AlphaFoldDB" id="A0A7J7DQG3"/>
<evidence type="ECO:0000256" key="1">
    <source>
        <dbReference type="ARBA" id="ARBA00022737"/>
    </source>
</evidence>
<dbReference type="PANTHER" id="PTHR47493">
    <property type="entry name" value="OS08G0520200 PROTEIN"/>
    <property type="match status" value="1"/>
</dbReference>
<proteinExistence type="predicted"/>
<dbReference type="Gene3D" id="1.25.40.10">
    <property type="entry name" value="Tetratricopeptide repeat domain"/>
    <property type="match status" value="2"/>
</dbReference>
<keyword evidence="4" id="KW-1185">Reference proteome</keyword>
<dbReference type="InterPro" id="IPR002885">
    <property type="entry name" value="PPR_rpt"/>
</dbReference>
<comment type="caution">
    <text evidence="3">The sequence shown here is derived from an EMBL/GenBank/DDBJ whole genome shotgun (WGS) entry which is preliminary data.</text>
</comment>
<reference evidence="3 4" key="1">
    <citation type="journal article" date="2020" name="Nat. Commun.">
        <title>Genome of Tripterygium wilfordii and identification of cytochrome P450 involved in triptolide biosynthesis.</title>
        <authorList>
            <person name="Tu L."/>
            <person name="Su P."/>
            <person name="Zhang Z."/>
            <person name="Gao L."/>
            <person name="Wang J."/>
            <person name="Hu T."/>
            <person name="Zhou J."/>
            <person name="Zhang Y."/>
            <person name="Zhao Y."/>
            <person name="Liu Y."/>
            <person name="Song Y."/>
            <person name="Tong Y."/>
            <person name="Lu Y."/>
            <person name="Yang J."/>
            <person name="Xu C."/>
            <person name="Jia M."/>
            <person name="Peters R.J."/>
            <person name="Huang L."/>
            <person name="Gao W."/>
        </authorList>
    </citation>
    <scope>NUCLEOTIDE SEQUENCE [LARGE SCALE GENOMIC DNA]</scope>
    <source>
        <strain evidence="4">cv. XIE 37</strain>
        <tissue evidence="3">Leaf</tissue>
    </source>
</reference>